<protein>
    <submittedName>
        <fullName evidence="1">Uncharacterized protein</fullName>
    </submittedName>
</protein>
<dbReference type="AlphaFoldDB" id="A0A0L8VB76"/>
<proteinExistence type="predicted"/>
<evidence type="ECO:0000313" key="2">
    <source>
        <dbReference type="Proteomes" id="UP000036958"/>
    </source>
</evidence>
<dbReference type="Proteomes" id="UP000036958">
    <property type="component" value="Unassembled WGS sequence"/>
</dbReference>
<evidence type="ECO:0000313" key="1">
    <source>
        <dbReference type="EMBL" id="KOH45720.1"/>
    </source>
</evidence>
<dbReference type="EMBL" id="LGIA01000076">
    <property type="protein sequence ID" value="KOH45720.1"/>
    <property type="molecule type" value="Genomic_DNA"/>
</dbReference>
<name>A0A0L8VB76_9BACT</name>
<accession>A0A0L8VB76</accession>
<organism evidence="1 2">
    <name type="scientific">Sunxiuqinia dokdonensis</name>
    <dbReference type="NCBI Taxonomy" id="1409788"/>
    <lineage>
        <taxon>Bacteria</taxon>
        <taxon>Pseudomonadati</taxon>
        <taxon>Bacteroidota</taxon>
        <taxon>Bacteroidia</taxon>
        <taxon>Marinilabiliales</taxon>
        <taxon>Prolixibacteraceae</taxon>
        <taxon>Sunxiuqinia</taxon>
    </lineage>
</organism>
<gene>
    <name evidence="1" type="ORF">NC99_14580</name>
</gene>
<keyword evidence="2" id="KW-1185">Reference proteome</keyword>
<reference evidence="2" key="1">
    <citation type="submission" date="2015-07" db="EMBL/GenBank/DDBJ databases">
        <title>Genome sequencing of Sunxiuqinia dokdonensis strain SK.</title>
        <authorList>
            <person name="Ahn S."/>
            <person name="Kim B.-C."/>
        </authorList>
    </citation>
    <scope>NUCLEOTIDE SEQUENCE [LARGE SCALE GENOMIC DNA]</scope>
    <source>
        <strain evidence="2">SK</strain>
    </source>
</reference>
<dbReference type="STRING" id="1409788.NC99_14580"/>
<sequence length="37" mass="4215">MKGLVGHPVNRGVVEKADEVRIEIEPGCYEFTWAQQQ</sequence>
<comment type="caution">
    <text evidence="1">The sequence shown here is derived from an EMBL/GenBank/DDBJ whole genome shotgun (WGS) entry which is preliminary data.</text>
</comment>